<dbReference type="Gene3D" id="2.60.40.10">
    <property type="entry name" value="Immunoglobulins"/>
    <property type="match status" value="1"/>
</dbReference>
<keyword evidence="3" id="KW-1185">Reference proteome</keyword>
<sequence length="171" mass="19187">MNYDTTHLMTSCWFDDRRVYSKRKLEIISMTADTLTIALISTIKVPLSVIKSSRLQLTFTANQENQPKSAVYTPFQATTKSSGSSLSNKVHQTPADVFNKPDETLEINCTHSVQSYNQILWYKQSNGQLQFLGYVYLDNATPETGVNVKMKGSANKDQTCTLTIEELSLSS</sequence>
<dbReference type="InterPro" id="IPR050413">
    <property type="entry name" value="TCR_beta_variable"/>
</dbReference>
<evidence type="ECO:0008006" key="4">
    <source>
        <dbReference type="Google" id="ProtNLM"/>
    </source>
</evidence>
<keyword evidence="1" id="KW-0391">Immunity</keyword>
<name>A0A5J5CM87_9PERO</name>
<dbReference type="EMBL" id="VOFY01000020">
    <property type="protein sequence ID" value="KAA8581843.1"/>
    <property type="molecule type" value="Genomic_DNA"/>
</dbReference>
<organism evidence="2 3">
    <name type="scientific">Etheostoma spectabile</name>
    <name type="common">orangethroat darter</name>
    <dbReference type="NCBI Taxonomy" id="54343"/>
    <lineage>
        <taxon>Eukaryota</taxon>
        <taxon>Metazoa</taxon>
        <taxon>Chordata</taxon>
        <taxon>Craniata</taxon>
        <taxon>Vertebrata</taxon>
        <taxon>Euteleostomi</taxon>
        <taxon>Actinopterygii</taxon>
        <taxon>Neopterygii</taxon>
        <taxon>Teleostei</taxon>
        <taxon>Neoteleostei</taxon>
        <taxon>Acanthomorphata</taxon>
        <taxon>Eupercaria</taxon>
        <taxon>Perciformes</taxon>
        <taxon>Percoidei</taxon>
        <taxon>Percidae</taxon>
        <taxon>Etheostomatinae</taxon>
        <taxon>Etheostoma</taxon>
    </lineage>
</organism>
<dbReference type="InterPro" id="IPR013783">
    <property type="entry name" value="Ig-like_fold"/>
</dbReference>
<evidence type="ECO:0000313" key="3">
    <source>
        <dbReference type="Proteomes" id="UP000327493"/>
    </source>
</evidence>
<gene>
    <name evidence="2" type="ORF">FQN60_008583</name>
</gene>
<feature type="non-terminal residue" evidence="2">
    <location>
        <position position="171"/>
    </location>
</feature>
<dbReference type="GO" id="GO:0005886">
    <property type="term" value="C:plasma membrane"/>
    <property type="evidence" value="ECO:0007669"/>
    <property type="project" value="TreeGrafter"/>
</dbReference>
<accession>A0A5J5CM87</accession>
<dbReference type="GO" id="GO:0002376">
    <property type="term" value="P:immune system process"/>
    <property type="evidence" value="ECO:0007669"/>
    <property type="project" value="UniProtKB-KW"/>
</dbReference>
<dbReference type="PANTHER" id="PTHR23268:SF102">
    <property type="entry name" value="IMMUNOGLOBULIN V-SET DOMAIN-CONTAINING PROTEIN"/>
    <property type="match status" value="1"/>
</dbReference>
<dbReference type="PANTHER" id="PTHR23268">
    <property type="entry name" value="T-CELL RECEPTOR BETA CHAIN"/>
    <property type="match status" value="1"/>
</dbReference>
<dbReference type="GO" id="GO:0007166">
    <property type="term" value="P:cell surface receptor signaling pathway"/>
    <property type="evidence" value="ECO:0007669"/>
    <property type="project" value="TreeGrafter"/>
</dbReference>
<dbReference type="Proteomes" id="UP000327493">
    <property type="component" value="Chromosome 20"/>
</dbReference>
<reference evidence="2 3" key="1">
    <citation type="submission" date="2019-08" db="EMBL/GenBank/DDBJ databases">
        <title>A chromosome-level genome assembly, high-density linkage maps, and genome scans reveal the genomic architecture of hybrid incompatibilities underlying speciation via character displacement in darters (Percidae: Etheostominae).</title>
        <authorList>
            <person name="Moran R.L."/>
            <person name="Catchen J.M."/>
            <person name="Fuller R.C."/>
        </authorList>
    </citation>
    <scope>NUCLEOTIDE SEQUENCE [LARGE SCALE GENOMIC DNA]</scope>
    <source>
        <strain evidence="2">EspeVRDwgs_2016</strain>
        <tissue evidence="2">Muscle</tissue>
    </source>
</reference>
<dbReference type="CDD" id="cd00099">
    <property type="entry name" value="IgV"/>
    <property type="match status" value="1"/>
</dbReference>
<dbReference type="InterPro" id="IPR036179">
    <property type="entry name" value="Ig-like_dom_sf"/>
</dbReference>
<protein>
    <recommendedName>
        <fullName evidence="4">Ig-like domain-containing protein</fullName>
    </recommendedName>
</protein>
<dbReference type="AlphaFoldDB" id="A0A5J5CM87"/>
<comment type="caution">
    <text evidence="2">The sequence shown here is derived from an EMBL/GenBank/DDBJ whole genome shotgun (WGS) entry which is preliminary data.</text>
</comment>
<proteinExistence type="predicted"/>
<dbReference type="SUPFAM" id="SSF48726">
    <property type="entry name" value="Immunoglobulin"/>
    <property type="match status" value="1"/>
</dbReference>
<evidence type="ECO:0000256" key="1">
    <source>
        <dbReference type="ARBA" id="ARBA00022859"/>
    </source>
</evidence>
<evidence type="ECO:0000313" key="2">
    <source>
        <dbReference type="EMBL" id="KAA8581843.1"/>
    </source>
</evidence>